<evidence type="ECO:0000259" key="3">
    <source>
        <dbReference type="Pfam" id="PF08268"/>
    </source>
</evidence>
<dbReference type="InterPro" id="IPR036047">
    <property type="entry name" value="F-box-like_dom_sf"/>
</dbReference>
<evidence type="ECO:0000313" key="5">
    <source>
        <dbReference type="Proteomes" id="UP001558713"/>
    </source>
</evidence>
<dbReference type="AlphaFoldDB" id="A0ABD0ZZE8"/>
<sequence>MSSCSRTRTKAPRSARGHRNRGFSSSSAKIVADLDDVLIQILSLLSIKTLIRFKCVSKRWLSLITNPDFSNCVINSKHHPMTISGFFLHSSRAIKYSFVSLDDHDDAINQKISSPLPFRFTDHPTDMIIMQSTNGLLLCRCSCAAASSNQFNTNYYVYNPTTKQYTLLPQITGDISLSLAFDPCKSPHYKVFCLRGRRRNISFPFHIEIEVYTSNEGPWKKLVSFPSSPSPFIEFNATVFWNGAVHWFAPNTRDCLSFDINQEEIKILSLPNLDDEDEALVYPSTLRFLDESRGNLYFIEVNDQSSSNVSVYEMERNSSSWSVKYNVDLEPLAAAFPEMIRTIDYNNTRIYEFSIIGFVKQETDAETYIVLQIANKAVKYNFIDKTFKKLCDFNNDAPEDEFYRFQKTFQFIESLANV</sequence>
<dbReference type="SUPFAM" id="SSF81383">
    <property type="entry name" value="F-box domain"/>
    <property type="match status" value="1"/>
</dbReference>
<comment type="caution">
    <text evidence="4">The sequence shown here is derived from an EMBL/GenBank/DDBJ whole genome shotgun (WGS) entry which is preliminary data.</text>
</comment>
<evidence type="ECO:0000313" key="4">
    <source>
        <dbReference type="EMBL" id="KAL1196799.1"/>
    </source>
</evidence>
<gene>
    <name evidence="4" type="ORF">V5N11_024614</name>
</gene>
<accession>A0ABD0ZZE8</accession>
<protein>
    <submittedName>
        <fullName evidence="4">F-box protein</fullName>
    </submittedName>
</protein>
<dbReference type="Gene3D" id="1.20.1280.50">
    <property type="match status" value="1"/>
</dbReference>
<dbReference type="PANTHER" id="PTHR35546">
    <property type="entry name" value="F-BOX PROTEIN INTERACTION DOMAIN PROTEIN-RELATED"/>
    <property type="match status" value="1"/>
</dbReference>
<dbReference type="InterPro" id="IPR011043">
    <property type="entry name" value="Gal_Oxase/kelch_b-propeller"/>
</dbReference>
<dbReference type="Pfam" id="PF00646">
    <property type="entry name" value="F-box"/>
    <property type="match status" value="1"/>
</dbReference>
<proteinExistence type="predicted"/>
<keyword evidence="5" id="KW-1185">Reference proteome</keyword>
<organism evidence="4 5">
    <name type="scientific">Cardamine amara subsp. amara</name>
    <dbReference type="NCBI Taxonomy" id="228776"/>
    <lineage>
        <taxon>Eukaryota</taxon>
        <taxon>Viridiplantae</taxon>
        <taxon>Streptophyta</taxon>
        <taxon>Embryophyta</taxon>
        <taxon>Tracheophyta</taxon>
        <taxon>Spermatophyta</taxon>
        <taxon>Magnoliopsida</taxon>
        <taxon>eudicotyledons</taxon>
        <taxon>Gunneridae</taxon>
        <taxon>Pentapetalae</taxon>
        <taxon>rosids</taxon>
        <taxon>malvids</taxon>
        <taxon>Brassicales</taxon>
        <taxon>Brassicaceae</taxon>
        <taxon>Cardamineae</taxon>
        <taxon>Cardamine</taxon>
    </lineage>
</organism>
<feature type="region of interest" description="Disordered" evidence="1">
    <location>
        <begin position="1"/>
        <end position="22"/>
    </location>
</feature>
<feature type="domain" description="F-box" evidence="2">
    <location>
        <begin position="35"/>
        <end position="69"/>
    </location>
</feature>
<evidence type="ECO:0000259" key="2">
    <source>
        <dbReference type="Pfam" id="PF00646"/>
    </source>
</evidence>
<evidence type="ECO:0000256" key="1">
    <source>
        <dbReference type="SAM" id="MobiDB-lite"/>
    </source>
</evidence>
<dbReference type="PANTHER" id="PTHR35546:SF130">
    <property type="entry name" value="EXPRESSED PROTEIN"/>
    <property type="match status" value="1"/>
</dbReference>
<dbReference type="InterPro" id="IPR001810">
    <property type="entry name" value="F-box_dom"/>
</dbReference>
<feature type="domain" description="F-box associated beta-propeller type 3" evidence="3">
    <location>
        <begin position="91"/>
        <end position="324"/>
    </location>
</feature>
<dbReference type="EMBL" id="JBANAX010000696">
    <property type="protein sequence ID" value="KAL1196799.1"/>
    <property type="molecule type" value="Genomic_DNA"/>
</dbReference>
<name>A0ABD0ZZE8_CARAN</name>
<dbReference type="Pfam" id="PF08268">
    <property type="entry name" value="FBA_3"/>
    <property type="match status" value="1"/>
</dbReference>
<dbReference type="Proteomes" id="UP001558713">
    <property type="component" value="Unassembled WGS sequence"/>
</dbReference>
<dbReference type="InterPro" id="IPR017451">
    <property type="entry name" value="F-box-assoc_interact_dom"/>
</dbReference>
<dbReference type="SUPFAM" id="SSF50965">
    <property type="entry name" value="Galactose oxidase, central domain"/>
    <property type="match status" value="1"/>
</dbReference>
<dbReference type="NCBIfam" id="TIGR01640">
    <property type="entry name" value="F_box_assoc_1"/>
    <property type="match status" value="1"/>
</dbReference>
<dbReference type="InterPro" id="IPR055290">
    <property type="entry name" value="At3g26010-like"/>
</dbReference>
<dbReference type="InterPro" id="IPR013187">
    <property type="entry name" value="F-box-assoc_dom_typ3"/>
</dbReference>
<feature type="compositionally biased region" description="Basic residues" evidence="1">
    <location>
        <begin position="7"/>
        <end position="21"/>
    </location>
</feature>
<reference evidence="4 5" key="1">
    <citation type="submission" date="2024-04" db="EMBL/GenBank/DDBJ databases">
        <title>Genome assembly C_amara_ONT_v2.</title>
        <authorList>
            <person name="Yant L."/>
            <person name="Moore C."/>
            <person name="Slenker M."/>
        </authorList>
    </citation>
    <scope>NUCLEOTIDE SEQUENCE [LARGE SCALE GENOMIC DNA]</scope>
    <source>
        <tissue evidence="4">Leaf</tissue>
    </source>
</reference>